<keyword evidence="3" id="KW-1185">Reference proteome</keyword>
<keyword evidence="1" id="KW-0732">Signal</keyword>
<gene>
    <name evidence="2" type="ORF">N7Z68_12990</name>
</gene>
<comment type="caution">
    <text evidence="2">The sequence shown here is derived from an EMBL/GenBank/DDBJ whole genome shotgun (WGS) entry which is preliminary data.</text>
</comment>
<reference evidence="2" key="1">
    <citation type="submission" date="2024-05" db="EMBL/GenBank/DDBJ databases">
        <title>Alkalihalobacillus sp. strain MEB203 novel alkaliphilic bacterium from Lonar Lake, India.</title>
        <authorList>
            <person name="Joshi A."/>
            <person name="Thite S."/>
            <person name="Mengade P."/>
        </authorList>
    </citation>
    <scope>NUCLEOTIDE SEQUENCE</scope>
    <source>
        <strain evidence="2">MEB 203</strain>
    </source>
</reference>
<protein>
    <recommendedName>
        <fullName evidence="4">DUF4825 domain-containing protein</fullName>
    </recommendedName>
</protein>
<dbReference type="EMBL" id="JAOTPO010000008">
    <property type="protein sequence ID" value="MDE5414290.1"/>
    <property type="molecule type" value="Genomic_DNA"/>
</dbReference>
<accession>A0ABT5VFP8</accession>
<sequence>MKFLFIGLMLVLLFTIPVTGCSNDTNVQKHLDKEVNLDFEVQYIRTNAFVDGKSYPTVSRISSTEELNAYYIENKDAYDLEKKEVVYSDATIGFLDAIEKYNDDFFKDHVLVFVLLQEGSGSIRHDITDIKRNKSLVDVSVKRNVPQYATDDMAEWHVMVELKRDTYNASEFKIVFE</sequence>
<dbReference type="Proteomes" id="UP001148125">
    <property type="component" value="Unassembled WGS sequence"/>
</dbReference>
<name>A0ABT5VFP8_9BACI</name>
<feature type="chain" id="PRO_5046469127" description="DUF4825 domain-containing protein" evidence="1">
    <location>
        <begin position="21"/>
        <end position="177"/>
    </location>
</feature>
<evidence type="ECO:0000313" key="2">
    <source>
        <dbReference type="EMBL" id="MDE5414290.1"/>
    </source>
</evidence>
<evidence type="ECO:0000256" key="1">
    <source>
        <dbReference type="SAM" id="SignalP"/>
    </source>
</evidence>
<evidence type="ECO:0000313" key="3">
    <source>
        <dbReference type="Proteomes" id="UP001148125"/>
    </source>
</evidence>
<proteinExistence type="predicted"/>
<evidence type="ECO:0008006" key="4">
    <source>
        <dbReference type="Google" id="ProtNLM"/>
    </source>
</evidence>
<organism evidence="2 3">
    <name type="scientific">Alkalihalobacterium chitinilyticum</name>
    <dbReference type="NCBI Taxonomy" id="2980103"/>
    <lineage>
        <taxon>Bacteria</taxon>
        <taxon>Bacillati</taxon>
        <taxon>Bacillota</taxon>
        <taxon>Bacilli</taxon>
        <taxon>Bacillales</taxon>
        <taxon>Bacillaceae</taxon>
        <taxon>Alkalihalobacterium</taxon>
    </lineage>
</organism>
<feature type="signal peptide" evidence="1">
    <location>
        <begin position="1"/>
        <end position="20"/>
    </location>
</feature>
<dbReference type="RefSeq" id="WP_275118899.1">
    <property type="nucleotide sequence ID" value="NZ_JAOTPO010000008.1"/>
</dbReference>